<feature type="compositionally biased region" description="Low complexity" evidence="1">
    <location>
        <begin position="18"/>
        <end position="29"/>
    </location>
</feature>
<dbReference type="InterPro" id="IPR011009">
    <property type="entry name" value="Kinase-like_dom_sf"/>
</dbReference>
<dbReference type="InterPro" id="IPR004147">
    <property type="entry name" value="ABC1_dom"/>
</dbReference>
<keyword evidence="5" id="KW-1185">Reference proteome</keyword>
<dbReference type="CDD" id="cd05121">
    <property type="entry name" value="ABC1_ADCK3-like"/>
    <property type="match status" value="1"/>
</dbReference>
<dbReference type="Proteomes" id="UP001370348">
    <property type="component" value="Chromosome"/>
</dbReference>
<dbReference type="RefSeq" id="WP_394822066.1">
    <property type="nucleotide sequence ID" value="NZ_CP089984.1"/>
</dbReference>
<feature type="transmembrane region" description="Helical" evidence="2">
    <location>
        <begin position="63"/>
        <end position="82"/>
    </location>
</feature>
<feature type="region of interest" description="Disordered" evidence="1">
    <location>
        <begin position="1"/>
        <end position="51"/>
    </location>
</feature>
<protein>
    <submittedName>
        <fullName evidence="4">AarF/UbiB family protein</fullName>
    </submittedName>
</protein>
<feature type="compositionally biased region" description="Polar residues" evidence="1">
    <location>
        <begin position="7"/>
        <end position="16"/>
    </location>
</feature>
<dbReference type="PANTHER" id="PTHR43173">
    <property type="entry name" value="ABC1 FAMILY PROTEIN"/>
    <property type="match status" value="1"/>
</dbReference>
<feature type="domain" description="ABC1 atypical kinase-like" evidence="3">
    <location>
        <begin position="143"/>
        <end position="383"/>
    </location>
</feature>
<proteinExistence type="predicted"/>
<keyword evidence="2" id="KW-0812">Transmembrane</keyword>
<evidence type="ECO:0000259" key="3">
    <source>
        <dbReference type="Pfam" id="PF03109"/>
    </source>
</evidence>
<evidence type="ECO:0000313" key="5">
    <source>
        <dbReference type="Proteomes" id="UP001370348"/>
    </source>
</evidence>
<dbReference type="EMBL" id="CP089984">
    <property type="protein sequence ID" value="WXB12444.1"/>
    <property type="molecule type" value="Genomic_DNA"/>
</dbReference>
<evidence type="ECO:0000313" key="4">
    <source>
        <dbReference type="EMBL" id="WXB12444.1"/>
    </source>
</evidence>
<keyword evidence="2" id="KW-0472">Membrane</keyword>
<feature type="transmembrane region" description="Helical" evidence="2">
    <location>
        <begin position="579"/>
        <end position="600"/>
    </location>
</feature>
<accession>A0ABZ2LNG4</accession>
<feature type="compositionally biased region" description="Basic and acidic residues" evidence="1">
    <location>
        <begin position="30"/>
        <end position="51"/>
    </location>
</feature>
<evidence type="ECO:0000256" key="2">
    <source>
        <dbReference type="SAM" id="Phobius"/>
    </source>
</evidence>
<gene>
    <name evidence="4" type="ORF">LZC94_31925</name>
</gene>
<name>A0ABZ2LNG4_9BACT</name>
<keyword evidence="2" id="KW-1133">Transmembrane helix</keyword>
<reference evidence="4 5" key="1">
    <citation type="submission" date="2021-12" db="EMBL/GenBank/DDBJ databases">
        <title>Discovery of the Pendulisporaceae a myxobacterial family with distinct sporulation behavior and unique specialized metabolism.</title>
        <authorList>
            <person name="Garcia R."/>
            <person name="Popoff A."/>
            <person name="Bader C.D."/>
            <person name="Loehr J."/>
            <person name="Walesch S."/>
            <person name="Walt C."/>
            <person name="Boldt J."/>
            <person name="Bunk B."/>
            <person name="Haeckl F.J.F.P.J."/>
            <person name="Gunesch A.P."/>
            <person name="Birkelbach J."/>
            <person name="Nuebel U."/>
            <person name="Pietschmann T."/>
            <person name="Bach T."/>
            <person name="Mueller R."/>
        </authorList>
    </citation>
    <scope>NUCLEOTIDE SEQUENCE [LARGE SCALE GENOMIC DNA]</scope>
    <source>
        <strain evidence="4 5">MSr11954</strain>
    </source>
</reference>
<organism evidence="4 5">
    <name type="scientific">Pendulispora albinea</name>
    <dbReference type="NCBI Taxonomy" id="2741071"/>
    <lineage>
        <taxon>Bacteria</taxon>
        <taxon>Pseudomonadati</taxon>
        <taxon>Myxococcota</taxon>
        <taxon>Myxococcia</taxon>
        <taxon>Myxococcales</taxon>
        <taxon>Sorangiineae</taxon>
        <taxon>Pendulisporaceae</taxon>
        <taxon>Pendulispora</taxon>
    </lineage>
</organism>
<sequence length="609" mass="69415">MVDRSLSLRQEQTSPPKGSDGAPGPSSRSSGERERKERGERGRPGDPEALEAYRPRGANSYRFIRAYYTTFQVIFSYLWLAFRRRLARGSRSSDDIREVHLRNARRVKATILALQGLFIKVGQLLSIMANFLPEEFRAELETLQDQVPPRPLAEILHRIESELGGKVDELFGEFQRTPIASASLGQVHEARLRDGTRVAVKVQHQDIDEIVRLDLRTIRRILRIISWFFPVQGLDAYYHQIRELLRQELDFSLEADNIERIAKNFANDSMVVFPTPVRALSTKEILTTTFVEGRKVGDVAGLQEMGVDTKELASRLVRAYCQMIFVDGVYHADPHPGNILVRKDGSLILLDFGAVAELSPKMREGIPEFLEGVLRRDTQRLIHALRKMGFLSRTSDEEVSEKVIEYFHHRFQEEIRLESFNLKDIKIDPQRGFENLLDLRKMNIGIKELSSAFHVPKDWVLLERTILLVYGCCSLLDPELNPMAIIQPYLHEFVLGKRDWQQIAVETVKDMVLKAVTLPDDLRKYLNRATRGELEVRVRGVQEGARILYAVGRQVIYTAIAIACGVAALQLHFRGEDAIARVLVWISGAAGALLVLSSIFSRPRSGRWR</sequence>
<dbReference type="Pfam" id="PF03109">
    <property type="entry name" value="ABC1"/>
    <property type="match status" value="1"/>
</dbReference>
<dbReference type="InterPro" id="IPR051130">
    <property type="entry name" value="Mito_struct-func_regulator"/>
</dbReference>
<dbReference type="SUPFAM" id="SSF56112">
    <property type="entry name" value="Protein kinase-like (PK-like)"/>
    <property type="match status" value="1"/>
</dbReference>
<dbReference type="PANTHER" id="PTHR43173:SF19">
    <property type="entry name" value="AARF DOMAIN-CONTAINING PROTEIN KINASE 1"/>
    <property type="match status" value="1"/>
</dbReference>
<evidence type="ECO:0000256" key="1">
    <source>
        <dbReference type="SAM" id="MobiDB-lite"/>
    </source>
</evidence>